<feature type="non-terminal residue" evidence="1">
    <location>
        <position position="1"/>
    </location>
</feature>
<protein>
    <submittedName>
        <fullName evidence="1">Uncharacterized protein</fullName>
    </submittedName>
</protein>
<evidence type="ECO:0000313" key="2">
    <source>
        <dbReference type="Proteomes" id="UP000094844"/>
    </source>
</evidence>
<dbReference type="EMBL" id="FMIQ01000059">
    <property type="protein sequence ID" value="SCM53814.1"/>
    <property type="molecule type" value="Genomic_DNA"/>
</dbReference>
<name>A0A1C6Z433_HAFAL</name>
<evidence type="ECO:0000313" key="1">
    <source>
        <dbReference type="EMBL" id="SCM53814.1"/>
    </source>
</evidence>
<reference evidence="1 2" key="1">
    <citation type="submission" date="2016-09" db="EMBL/GenBank/DDBJ databases">
        <authorList>
            <person name="Capua I."/>
            <person name="De Benedictis P."/>
            <person name="Joannis T."/>
            <person name="Lombin L.H."/>
            <person name="Cattoli G."/>
        </authorList>
    </citation>
    <scope>NUCLEOTIDE SEQUENCE [LARGE SCALE GENOMIC DNA]</scope>
    <source>
        <strain evidence="1 2">GB001</strain>
    </source>
</reference>
<proteinExistence type="predicted"/>
<gene>
    <name evidence="1" type="ORF">BN1044_03309</name>
</gene>
<sequence length="100" mass="11294">VRAHFKRLYPDADSEDLDAYAQDVASIVVPKEVHRKLSETYGGRNTDAQIEVDSRDLRAAVDRNLEAIRSALKEHGATDAKIEAARTKMHKLNDRMGLYK</sequence>
<dbReference type="AlphaFoldDB" id="A0A1C6Z433"/>
<organism evidence="1 2">
    <name type="scientific">Hafnia alvei</name>
    <dbReference type="NCBI Taxonomy" id="569"/>
    <lineage>
        <taxon>Bacteria</taxon>
        <taxon>Pseudomonadati</taxon>
        <taxon>Pseudomonadota</taxon>
        <taxon>Gammaproteobacteria</taxon>
        <taxon>Enterobacterales</taxon>
        <taxon>Hafniaceae</taxon>
        <taxon>Hafnia</taxon>
    </lineage>
</organism>
<accession>A0A1C6Z433</accession>
<dbReference type="Proteomes" id="UP000094844">
    <property type="component" value="Unassembled WGS sequence"/>
</dbReference>